<gene>
    <name evidence="4" type="ORF">BKA16_002233</name>
</gene>
<dbReference type="Pfam" id="PF01613">
    <property type="entry name" value="Flavin_Reduct"/>
    <property type="match status" value="1"/>
</dbReference>
<protein>
    <submittedName>
        <fullName evidence="4">Flavin reductase (DIM6/NTAB) family NADH-FMN oxidoreductase RutF</fullName>
    </submittedName>
</protein>
<dbReference type="RefSeq" id="WP_183370693.1">
    <property type="nucleotide sequence ID" value="NZ_BAABHL010000122.1"/>
</dbReference>
<dbReference type="AlphaFoldDB" id="A0A840EVV5"/>
<keyword evidence="2" id="KW-0560">Oxidoreductase</keyword>
<evidence type="ECO:0000256" key="2">
    <source>
        <dbReference type="ARBA" id="ARBA00023002"/>
    </source>
</evidence>
<dbReference type="InterPro" id="IPR012349">
    <property type="entry name" value="Split_barrel_FMN-bd"/>
</dbReference>
<dbReference type="Gene3D" id="2.30.110.10">
    <property type="entry name" value="Electron Transport, Fmn-binding Protein, Chain A"/>
    <property type="match status" value="1"/>
</dbReference>
<comment type="caution">
    <text evidence="4">The sequence shown here is derived from an EMBL/GenBank/DDBJ whole genome shotgun (WGS) entry which is preliminary data.</text>
</comment>
<dbReference type="PANTHER" id="PTHR30466:SF11">
    <property type="entry name" value="FLAVIN-DEPENDENT MONOOXYGENASE, REDUCTASE SUBUNIT HSAB"/>
    <property type="match status" value="1"/>
</dbReference>
<evidence type="ECO:0000313" key="4">
    <source>
        <dbReference type="EMBL" id="MBB4135681.1"/>
    </source>
</evidence>
<dbReference type="PANTHER" id="PTHR30466">
    <property type="entry name" value="FLAVIN REDUCTASE"/>
    <property type="match status" value="1"/>
</dbReference>
<name>A0A840EVV5_9ACTN</name>
<comment type="similarity">
    <text evidence="1">Belongs to the non-flavoprotein flavin reductase family.</text>
</comment>
<dbReference type="GO" id="GO:0010181">
    <property type="term" value="F:FMN binding"/>
    <property type="evidence" value="ECO:0007669"/>
    <property type="project" value="InterPro"/>
</dbReference>
<dbReference type="EMBL" id="JACIFP010000001">
    <property type="protein sequence ID" value="MBB4135681.1"/>
    <property type="molecule type" value="Genomic_DNA"/>
</dbReference>
<organism evidence="4 5">
    <name type="scientific">Gordonia humi</name>
    <dbReference type="NCBI Taxonomy" id="686429"/>
    <lineage>
        <taxon>Bacteria</taxon>
        <taxon>Bacillati</taxon>
        <taxon>Actinomycetota</taxon>
        <taxon>Actinomycetes</taxon>
        <taxon>Mycobacteriales</taxon>
        <taxon>Gordoniaceae</taxon>
        <taxon>Gordonia</taxon>
    </lineage>
</organism>
<dbReference type="InterPro" id="IPR050268">
    <property type="entry name" value="NADH-dep_flavin_reductase"/>
</dbReference>
<dbReference type="GO" id="GO:0042602">
    <property type="term" value="F:riboflavin reductase (NADPH) activity"/>
    <property type="evidence" value="ECO:0007669"/>
    <property type="project" value="TreeGrafter"/>
</dbReference>
<keyword evidence="5" id="KW-1185">Reference proteome</keyword>
<dbReference type="InterPro" id="IPR002563">
    <property type="entry name" value="Flavin_Rdtase-like_dom"/>
</dbReference>
<accession>A0A840EVV5</accession>
<feature type="domain" description="Flavin reductase like" evidence="3">
    <location>
        <begin position="22"/>
        <end position="166"/>
    </location>
</feature>
<dbReference type="Proteomes" id="UP000551501">
    <property type="component" value="Unassembled WGS sequence"/>
</dbReference>
<evidence type="ECO:0000259" key="3">
    <source>
        <dbReference type="SMART" id="SM00903"/>
    </source>
</evidence>
<sequence length="170" mass="17907">MDSNTIEATAPDTVREHFREALSHFGSGVVVITAIDPTGEPVGMTVGSFTSISLEPPLVGFFAAHTSTTLPRVLGGGTFCVNVLSETQHDLARAFARSGTAKFAGVEWTPGVGGAPRLAGAHAWIDATIDVRHTIGDHELIVGAVDGLLVPRTSDPLVFHRSTFHGLRAR</sequence>
<evidence type="ECO:0000313" key="5">
    <source>
        <dbReference type="Proteomes" id="UP000551501"/>
    </source>
</evidence>
<dbReference type="SMART" id="SM00903">
    <property type="entry name" value="Flavin_Reduct"/>
    <property type="match status" value="1"/>
</dbReference>
<proteinExistence type="inferred from homology"/>
<reference evidence="4 5" key="1">
    <citation type="submission" date="2020-08" db="EMBL/GenBank/DDBJ databases">
        <title>Sequencing the genomes of 1000 actinobacteria strains.</title>
        <authorList>
            <person name="Klenk H.-P."/>
        </authorList>
    </citation>
    <scope>NUCLEOTIDE SEQUENCE [LARGE SCALE GENOMIC DNA]</scope>
    <source>
        <strain evidence="4 5">DSM 45298</strain>
    </source>
</reference>
<evidence type="ECO:0000256" key="1">
    <source>
        <dbReference type="ARBA" id="ARBA00008898"/>
    </source>
</evidence>
<dbReference type="SUPFAM" id="SSF50475">
    <property type="entry name" value="FMN-binding split barrel"/>
    <property type="match status" value="1"/>
</dbReference>